<feature type="domain" description="BPL/LPL catalytic" evidence="1">
    <location>
        <begin position="1"/>
        <end position="44"/>
    </location>
</feature>
<proteinExistence type="predicted"/>
<dbReference type="PANTHER" id="PTHR12835">
    <property type="entry name" value="BIOTIN PROTEIN LIGASE"/>
    <property type="match status" value="1"/>
</dbReference>
<evidence type="ECO:0000313" key="3">
    <source>
        <dbReference type="Proteomes" id="UP000265520"/>
    </source>
</evidence>
<keyword evidence="3" id="KW-1185">Reference proteome</keyword>
<dbReference type="Pfam" id="PF03099">
    <property type="entry name" value="BPL_LplA_LipB"/>
    <property type="match status" value="1"/>
</dbReference>
<dbReference type="SUPFAM" id="SSF55681">
    <property type="entry name" value="Class II aaRS and biotin synthetases"/>
    <property type="match status" value="1"/>
</dbReference>
<keyword evidence="2" id="KW-0436">Ligase</keyword>
<dbReference type="Gene3D" id="3.30.930.10">
    <property type="entry name" value="Bira Bifunctional Protein, Domain 2"/>
    <property type="match status" value="1"/>
</dbReference>
<accession>A0A392N5V9</accession>
<dbReference type="GO" id="GO:0004077">
    <property type="term" value="F:biotin--[biotin carboxyl-carrier protein] ligase activity"/>
    <property type="evidence" value="ECO:0007669"/>
    <property type="project" value="TreeGrafter"/>
</dbReference>
<dbReference type="Proteomes" id="UP000265520">
    <property type="component" value="Unassembled WGS sequence"/>
</dbReference>
<evidence type="ECO:0000313" key="2">
    <source>
        <dbReference type="EMBL" id="MCH93884.1"/>
    </source>
</evidence>
<dbReference type="InterPro" id="IPR004143">
    <property type="entry name" value="BPL_LPL_catalytic"/>
</dbReference>
<reference evidence="2 3" key="1">
    <citation type="journal article" date="2018" name="Front. Plant Sci.">
        <title>Red Clover (Trifolium pratense) and Zigzag Clover (T. medium) - A Picture of Genomic Similarities and Differences.</title>
        <authorList>
            <person name="Dluhosova J."/>
            <person name="Istvanek J."/>
            <person name="Nedelnik J."/>
            <person name="Repkova J."/>
        </authorList>
    </citation>
    <scope>NUCLEOTIDE SEQUENCE [LARGE SCALE GENOMIC DNA]</scope>
    <source>
        <strain evidence="3">cv. 10/8</strain>
        <tissue evidence="2">Leaf</tissue>
    </source>
</reference>
<comment type="caution">
    <text evidence="2">The sequence shown here is derived from an EMBL/GenBank/DDBJ whole genome shotgun (WGS) entry which is preliminary data.</text>
</comment>
<dbReference type="EMBL" id="LXQA010026005">
    <property type="protein sequence ID" value="MCH93884.1"/>
    <property type="molecule type" value="Genomic_DNA"/>
</dbReference>
<organism evidence="2 3">
    <name type="scientific">Trifolium medium</name>
    <dbReference type="NCBI Taxonomy" id="97028"/>
    <lineage>
        <taxon>Eukaryota</taxon>
        <taxon>Viridiplantae</taxon>
        <taxon>Streptophyta</taxon>
        <taxon>Embryophyta</taxon>
        <taxon>Tracheophyta</taxon>
        <taxon>Spermatophyta</taxon>
        <taxon>Magnoliopsida</taxon>
        <taxon>eudicotyledons</taxon>
        <taxon>Gunneridae</taxon>
        <taxon>Pentapetalae</taxon>
        <taxon>rosids</taxon>
        <taxon>fabids</taxon>
        <taxon>Fabales</taxon>
        <taxon>Fabaceae</taxon>
        <taxon>Papilionoideae</taxon>
        <taxon>50 kb inversion clade</taxon>
        <taxon>NPAAA clade</taxon>
        <taxon>Hologalegina</taxon>
        <taxon>IRL clade</taxon>
        <taxon>Trifolieae</taxon>
        <taxon>Trifolium</taxon>
    </lineage>
</organism>
<feature type="non-terminal residue" evidence="2">
    <location>
        <position position="1"/>
    </location>
</feature>
<dbReference type="AlphaFoldDB" id="A0A392N5V9"/>
<name>A0A392N5V9_9FABA</name>
<dbReference type="GO" id="GO:0005737">
    <property type="term" value="C:cytoplasm"/>
    <property type="evidence" value="ECO:0007669"/>
    <property type="project" value="TreeGrafter"/>
</dbReference>
<dbReference type="InterPro" id="IPR045864">
    <property type="entry name" value="aa-tRNA-synth_II/BPL/LPL"/>
</dbReference>
<evidence type="ECO:0000259" key="1">
    <source>
        <dbReference type="Pfam" id="PF03099"/>
    </source>
</evidence>
<dbReference type="PANTHER" id="PTHR12835:SF5">
    <property type="entry name" value="BIOTIN--PROTEIN LIGASE"/>
    <property type="match status" value="1"/>
</dbReference>
<sequence length="58" mass="6742">RSKNVWESPLGCLMFSFTLQMEDGRVVPLVQYVVSLAITEAIKDICDKNVSTWFWLYI</sequence>
<protein>
    <submittedName>
        <fullName evidence="2">Biotin-protein ligase-like</fullName>
    </submittedName>
</protein>